<feature type="domain" description="F5/8 type C" evidence="6">
    <location>
        <begin position="503"/>
        <end position="642"/>
    </location>
</feature>
<proteinExistence type="inferred from homology"/>
<dbReference type="Pfam" id="PF02055">
    <property type="entry name" value="Glyco_hydro_30"/>
    <property type="match status" value="1"/>
</dbReference>
<dbReference type="Pfam" id="PF17189">
    <property type="entry name" value="Glyco_hydro_30C"/>
    <property type="match status" value="1"/>
</dbReference>
<dbReference type="SUPFAM" id="SSF51445">
    <property type="entry name" value="(Trans)glycosidases"/>
    <property type="match status" value="1"/>
</dbReference>
<dbReference type="PROSITE" id="PS50022">
    <property type="entry name" value="FA58C_3"/>
    <property type="match status" value="1"/>
</dbReference>
<dbReference type="EMBL" id="BAAAYU010000001">
    <property type="protein sequence ID" value="GAA3622857.1"/>
    <property type="molecule type" value="Genomic_DNA"/>
</dbReference>
<dbReference type="Pfam" id="PF00754">
    <property type="entry name" value="F5_F8_type_C"/>
    <property type="match status" value="1"/>
</dbReference>
<evidence type="ECO:0000313" key="8">
    <source>
        <dbReference type="Proteomes" id="UP001501697"/>
    </source>
</evidence>
<feature type="chain" id="PRO_5046775146" evidence="5">
    <location>
        <begin position="26"/>
        <end position="642"/>
    </location>
</feature>
<evidence type="ECO:0000256" key="5">
    <source>
        <dbReference type="SAM" id="SignalP"/>
    </source>
</evidence>
<evidence type="ECO:0000313" key="7">
    <source>
        <dbReference type="EMBL" id="GAA3622857.1"/>
    </source>
</evidence>
<accession>A0ABP6ZYU0</accession>
<dbReference type="InterPro" id="IPR013780">
    <property type="entry name" value="Glyco_hydro_b"/>
</dbReference>
<comment type="similarity">
    <text evidence="1 4">Belongs to the glycosyl hydrolase 30 family.</text>
</comment>
<gene>
    <name evidence="7" type="ORF">GCM10022200_01290</name>
</gene>
<keyword evidence="4" id="KW-0326">Glycosidase</keyword>
<dbReference type="Gene3D" id="2.60.40.1180">
    <property type="entry name" value="Golgi alpha-mannosidase II"/>
    <property type="match status" value="1"/>
</dbReference>
<dbReference type="InterPro" id="IPR033452">
    <property type="entry name" value="GH30_C"/>
</dbReference>
<keyword evidence="3 4" id="KW-0378">Hydrolase</keyword>
<organism evidence="7 8">
    <name type="scientific">Microbacterium awajiense</name>
    <dbReference type="NCBI Taxonomy" id="415214"/>
    <lineage>
        <taxon>Bacteria</taxon>
        <taxon>Bacillati</taxon>
        <taxon>Actinomycetota</taxon>
        <taxon>Actinomycetes</taxon>
        <taxon>Micrococcales</taxon>
        <taxon>Microbacteriaceae</taxon>
        <taxon>Microbacterium</taxon>
    </lineage>
</organism>
<reference evidence="8" key="1">
    <citation type="journal article" date="2019" name="Int. J. Syst. Evol. Microbiol.">
        <title>The Global Catalogue of Microorganisms (GCM) 10K type strain sequencing project: providing services to taxonomists for standard genome sequencing and annotation.</title>
        <authorList>
            <consortium name="The Broad Institute Genomics Platform"/>
            <consortium name="The Broad Institute Genome Sequencing Center for Infectious Disease"/>
            <person name="Wu L."/>
            <person name="Ma J."/>
        </authorList>
    </citation>
    <scope>NUCLEOTIDE SEQUENCE [LARGE SCALE GENOMIC DNA]</scope>
    <source>
        <strain evidence="8">JCM 16544</strain>
    </source>
</reference>
<dbReference type="InterPro" id="IPR000421">
    <property type="entry name" value="FA58C"/>
</dbReference>
<evidence type="ECO:0000256" key="1">
    <source>
        <dbReference type="ARBA" id="ARBA00005382"/>
    </source>
</evidence>
<dbReference type="SUPFAM" id="SSF49785">
    <property type="entry name" value="Galactose-binding domain-like"/>
    <property type="match status" value="1"/>
</dbReference>
<name>A0ABP6ZYU0_9MICO</name>
<feature type="signal peptide" evidence="5">
    <location>
        <begin position="1"/>
        <end position="25"/>
    </location>
</feature>
<evidence type="ECO:0000256" key="4">
    <source>
        <dbReference type="RuleBase" id="RU361188"/>
    </source>
</evidence>
<keyword evidence="8" id="KW-1185">Reference proteome</keyword>
<dbReference type="InterPro" id="IPR001139">
    <property type="entry name" value="Glyco_hydro_30"/>
</dbReference>
<dbReference type="PANTHER" id="PTHR11069">
    <property type="entry name" value="GLUCOSYLCERAMIDASE"/>
    <property type="match status" value="1"/>
</dbReference>
<evidence type="ECO:0000259" key="6">
    <source>
        <dbReference type="PROSITE" id="PS50022"/>
    </source>
</evidence>
<dbReference type="InterPro" id="IPR033453">
    <property type="entry name" value="Glyco_hydro_30_TIM-barrel"/>
</dbReference>
<dbReference type="PANTHER" id="PTHR11069:SF23">
    <property type="entry name" value="LYSOSOMAL ACID GLUCOSYLCERAMIDASE"/>
    <property type="match status" value="1"/>
</dbReference>
<protein>
    <submittedName>
        <fullName evidence="7">Ricin-type beta-trefoil lectin domain protein</fullName>
    </submittedName>
</protein>
<evidence type="ECO:0000256" key="3">
    <source>
        <dbReference type="ARBA" id="ARBA00022801"/>
    </source>
</evidence>
<dbReference type="SUPFAM" id="SSF51011">
    <property type="entry name" value="Glycosyl hydrolase domain"/>
    <property type="match status" value="1"/>
</dbReference>
<dbReference type="PRINTS" id="PR00843">
    <property type="entry name" value="GLHYDRLASE30"/>
</dbReference>
<dbReference type="Gene3D" id="3.20.20.80">
    <property type="entry name" value="Glycosidases"/>
    <property type="match status" value="1"/>
</dbReference>
<dbReference type="InterPro" id="IPR008979">
    <property type="entry name" value="Galactose-bd-like_sf"/>
</dbReference>
<keyword evidence="2 5" id="KW-0732">Signal</keyword>
<dbReference type="InterPro" id="IPR017853">
    <property type="entry name" value="GH"/>
</dbReference>
<evidence type="ECO:0000256" key="2">
    <source>
        <dbReference type="ARBA" id="ARBA00022729"/>
    </source>
</evidence>
<dbReference type="Proteomes" id="UP001501697">
    <property type="component" value="Unassembled WGS sequence"/>
</dbReference>
<comment type="caution">
    <text evidence="7">The sequence shown here is derived from an EMBL/GenBank/DDBJ whole genome shotgun (WGS) entry which is preliminary data.</text>
</comment>
<dbReference type="Gene3D" id="2.60.120.260">
    <property type="entry name" value="Galactose-binding domain-like"/>
    <property type="match status" value="1"/>
</dbReference>
<sequence length="642" mass="69181">MNSPLRAAVAALASVALVFTGASGAAGAPKKSEDVQARVWLTTVDGESRLAEQAPVTFGTASSDAPTIVIDPETTYQEMAGFGASITDSAADVLWALTPQEREDTLRSLFDPVEGIGISILRQPIGSSDFTAADAHYTYDDVAVGDTDFLQRHFSIAHDEAQILPLLRRAKELNPELTIIATPWSPPAWMKANDDLVGGSLREGRVYAAAYAAYLTRFVREYAAAGVPIDYLTVQNEPQNRTPDGYPGMDMPVADQARVIAVLGPMLKHLSPRTKILGYDHNWSVHPNDIANTPPGQDPESDYAADLLRTSAAKWIAGTAFHCYYGDPSAQTALHEQFPSKEIWFTECSGSHGPDDPPAQVFRDTLKWHARTITVGVTRNWSRSVITWNLALNEDGGPRLGGCGTCTGVVTTHPDGSVTRNAEYYTIGHLSKFVKPGAMRIASTSFGTTGWNGQVTDVAFRNPDGTMVLVAHNENDDPRTFAVAVGTQSFEYTLPGGSLATFTWQPSKKFDDRLAPVSIEGATAAATHASHDAHYAVDSDASTRWSSGAGQTVGMGITVDLGTKKAFRRVALDAGGNLGDYPRSWQLEVSTDGAKWKTVASGESTSHLINIDLSVTKARYLRVVSTGDAGNWWSIADLRLYR</sequence>
<dbReference type="RefSeq" id="WP_344735893.1">
    <property type="nucleotide sequence ID" value="NZ_BAAAYU010000001.1"/>
</dbReference>